<gene>
    <name evidence="1" type="ORF">JIN82_11135</name>
</gene>
<reference evidence="1" key="1">
    <citation type="submission" date="2021-01" db="EMBL/GenBank/DDBJ databases">
        <title>Modified the classification status of verrucomicrobia.</title>
        <authorList>
            <person name="Feng X."/>
        </authorList>
    </citation>
    <scope>NUCLEOTIDE SEQUENCE</scope>
    <source>
        <strain evidence="1">_KCTC 22039</strain>
    </source>
</reference>
<keyword evidence="2" id="KW-1185">Reference proteome</keyword>
<accession>A0A8J7MEB4</accession>
<sequence>MSKETLEIISKQAQDYYRNTPVIILGSGASAAFGMSGMGNLAKHLMAHVHLADLPGNDKASWCNFCEKLNAGIDLETALHDVPLSTELTCRIVYETWTLLAPEDFKVFKDSLNNSTLFPLGKLLKHMFRSTARELNIITPNYDRLAEYACEQESIHHYTGFSHGYRGHSARKNYLSCSRQVNIWKVHGSLGWFTNSNGVITFLSNINEIPDGLTPLIVTPGIEKYRSTHKEPYKTIIHESDDVMDEASAYLCVGFGFNDEHIQTKLVNRCANNGASVIIITYELTDATKKFIAHEGTNKYLAIEAAHNNKSRIYSSLLDGPVEVDGDFWSLQGFMSLIM</sequence>
<dbReference type="RefSeq" id="WP_200311725.1">
    <property type="nucleotide sequence ID" value="NZ_JAENIM010000041.1"/>
</dbReference>
<protein>
    <submittedName>
        <fullName evidence="1">SIR2 family protein</fullName>
    </submittedName>
</protein>
<proteinExistence type="predicted"/>
<name>A0A8J7MEB4_9BACT</name>
<dbReference type="SUPFAM" id="SSF52467">
    <property type="entry name" value="DHS-like NAD/FAD-binding domain"/>
    <property type="match status" value="1"/>
</dbReference>
<comment type="caution">
    <text evidence="1">The sequence shown here is derived from an EMBL/GenBank/DDBJ whole genome shotgun (WGS) entry which is preliminary data.</text>
</comment>
<organism evidence="1 2">
    <name type="scientific">Persicirhabdus sediminis</name>
    <dbReference type="NCBI Taxonomy" id="454144"/>
    <lineage>
        <taxon>Bacteria</taxon>
        <taxon>Pseudomonadati</taxon>
        <taxon>Verrucomicrobiota</taxon>
        <taxon>Verrucomicrobiia</taxon>
        <taxon>Verrucomicrobiales</taxon>
        <taxon>Verrucomicrobiaceae</taxon>
        <taxon>Persicirhabdus</taxon>
    </lineage>
</organism>
<evidence type="ECO:0000313" key="1">
    <source>
        <dbReference type="EMBL" id="MBK1791706.1"/>
    </source>
</evidence>
<dbReference type="Proteomes" id="UP000624703">
    <property type="component" value="Unassembled WGS sequence"/>
</dbReference>
<dbReference type="InterPro" id="IPR029035">
    <property type="entry name" value="DHS-like_NAD/FAD-binding_dom"/>
</dbReference>
<dbReference type="EMBL" id="JAENIM010000041">
    <property type="protein sequence ID" value="MBK1791706.1"/>
    <property type="molecule type" value="Genomic_DNA"/>
</dbReference>
<dbReference type="Pfam" id="PF13289">
    <property type="entry name" value="SIR2_2"/>
    <property type="match status" value="1"/>
</dbReference>
<evidence type="ECO:0000313" key="2">
    <source>
        <dbReference type="Proteomes" id="UP000624703"/>
    </source>
</evidence>
<dbReference type="AlphaFoldDB" id="A0A8J7MEB4"/>